<dbReference type="AlphaFoldDB" id="A0A8X6X5D5"/>
<reference evidence="1" key="1">
    <citation type="submission" date="2020-08" db="EMBL/GenBank/DDBJ databases">
        <title>Multicomponent nature underlies the extraordinary mechanical properties of spider dragline silk.</title>
        <authorList>
            <person name="Kono N."/>
            <person name="Nakamura H."/>
            <person name="Mori M."/>
            <person name="Yoshida Y."/>
            <person name="Ohtoshi R."/>
            <person name="Malay A.D."/>
            <person name="Moran D.A.P."/>
            <person name="Tomita M."/>
            <person name="Numata K."/>
            <person name="Arakawa K."/>
        </authorList>
    </citation>
    <scope>NUCLEOTIDE SEQUENCE</scope>
</reference>
<protein>
    <submittedName>
        <fullName evidence="1">Uncharacterized protein</fullName>
    </submittedName>
</protein>
<evidence type="ECO:0000313" key="2">
    <source>
        <dbReference type="Proteomes" id="UP000886998"/>
    </source>
</evidence>
<organism evidence="1 2">
    <name type="scientific">Trichonephila inaurata madagascariensis</name>
    <dbReference type="NCBI Taxonomy" id="2747483"/>
    <lineage>
        <taxon>Eukaryota</taxon>
        <taxon>Metazoa</taxon>
        <taxon>Ecdysozoa</taxon>
        <taxon>Arthropoda</taxon>
        <taxon>Chelicerata</taxon>
        <taxon>Arachnida</taxon>
        <taxon>Araneae</taxon>
        <taxon>Araneomorphae</taxon>
        <taxon>Entelegynae</taxon>
        <taxon>Araneoidea</taxon>
        <taxon>Nephilidae</taxon>
        <taxon>Trichonephila</taxon>
        <taxon>Trichonephila inaurata</taxon>
    </lineage>
</organism>
<dbReference type="EMBL" id="BMAV01005892">
    <property type="protein sequence ID" value="GFY47318.1"/>
    <property type="molecule type" value="Genomic_DNA"/>
</dbReference>
<sequence>MVVLVALATHVALKGRFKITASIRKKNLRRPLSSSASFVTRNISHPYLYVKCPKHKNQTLIRFKSVSRPPEVWASKEWNLFKDFDFIYKVDRRWGLDTNISVCSTEIFTSLPTSMNSLSVAAFFALVACSFATGLYGYGYNPLSYASTLHAPIATYATHHAAPITYAAPAVVKSASYVSPAVHAVHTPVAVAAPAVVKKSVSYAAPAAAITYAAPAHVAVAAPAATYVKSYAAPAYYGGYSGLGYGATTTKNKQKKCWRFLRAFSTIGQLSCGRRILLLI</sequence>
<accession>A0A8X6X5D5</accession>
<proteinExistence type="predicted"/>
<gene>
    <name evidence="1" type="ORF">TNIN_88951</name>
</gene>
<name>A0A8X6X5D5_9ARAC</name>
<dbReference type="OrthoDB" id="6437099at2759"/>
<comment type="caution">
    <text evidence="1">The sequence shown here is derived from an EMBL/GenBank/DDBJ whole genome shotgun (WGS) entry which is preliminary data.</text>
</comment>
<dbReference type="Proteomes" id="UP000886998">
    <property type="component" value="Unassembled WGS sequence"/>
</dbReference>
<evidence type="ECO:0000313" key="1">
    <source>
        <dbReference type="EMBL" id="GFY47318.1"/>
    </source>
</evidence>
<keyword evidence="2" id="KW-1185">Reference proteome</keyword>